<dbReference type="Pfam" id="PF00578">
    <property type="entry name" value="AhpC-TSA"/>
    <property type="match status" value="1"/>
</dbReference>
<dbReference type="EMBL" id="BSOZ01000029">
    <property type="protein sequence ID" value="GLS04907.1"/>
    <property type="molecule type" value="Genomic_DNA"/>
</dbReference>
<name>A0ABQ6BU94_9NEIS</name>
<dbReference type="InterPro" id="IPR024706">
    <property type="entry name" value="Peroxiredoxin_AhpC-typ"/>
</dbReference>
<dbReference type="SUPFAM" id="SSF52833">
    <property type="entry name" value="Thioredoxin-like"/>
    <property type="match status" value="1"/>
</dbReference>
<keyword evidence="4" id="KW-0575">Peroxidase</keyword>
<evidence type="ECO:0000256" key="6">
    <source>
        <dbReference type="ARBA" id="ARBA00023002"/>
    </source>
</evidence>
<comment type="catalytic activity">
    <reaction evidence="12">
        <text>a hydroperoxide + [thioredoxin]-dithiol = an alcohol + [thioredoxin]-disulfide + H2O</text>
        <dbReference type="Rhea" id="RHEA:62620"/>
        <dbReference type="Rhea" id="RHEA-COMP:10698"/>
        <dbReference type="Rhea" id="RHEA-COMP:10700"/>
        <dbReference type="ChEBI" id="CHEBI:15377"/>
        <dbReference type="ChEBI" id="CHEBI:29950"/>
        <dbReference type="ChEBI" id="CHEBI:30879"/>
        <dbReference type="ChEBI" id="CHEBI:35924"/>
        <dbReference type="ChEBI" id="CHEBI:50058"/>
        <dbReference type="EC" id="1.11.1.24"/>
    </reaction>
</comment>
<keyword evidence="5" id="KW-0049">Antioxidant</keyword>
<evidence type="ECO:0000256" key="3">
    <source>
        <dbReference type="ARBA" id="ARBA00013017"/>
    </source>
</evidence>
<evidence type="ECO:0000256" key="4">
    <source>
        <dbReference type="ARBA" id="ARBA00022559"/>
    </source>
</evidence>
<accession>A0ABQ6BU94</accession>
<evidence type="ECO:0000256" key="2">
    <source>
        <dbReference type="ARBA" id="ARBA00011245"/>
    </source>
</evidence>
<evidence type="ECO:0000259" key="13">
    <source>
        <dbReference type="PROSITE" id="PS51352"/>
    </source>
</evidence>
<sequence length="159" mass="17850">MLNPGESAPDFALPAANMDLIQLADYRGRHNVVLYFFNKDHTPGGIAEAVEFSERVDSFAEHDTVILGVSMDECLAHELFREEEGIEFELLSDAEGEVSRRYHALKKWEAHGMVRYGIDRSTFVIDKHGLIRHAFYHVAPKGHAAEILGLIRSLDSVDA</sequence>
<dbReference type="RefSeq" id="WP_026263076.1">
    <property type="nucleotide sequence ID" value="NZ_BSOZ01000029.1"/>
</dbReference>
<dbReference type="InterPro" id="IPR050924">
    <property type="entry name" value="Peroxiredoxin_BCP/PrxQ"/>
</dbReference>
<dbReference type="PIRSF" id="PIRSF000239">
    <property type="entry name" value="AHPC"/>
    <property type="match status" value="1"/>
</dbReference>
<comment type="function">
    <text evidence="1">Thiol-specific peroxidase that catalyzes the reduction of hydrogen peroxide and organic hydroperoxides to water and alcohols, respectively. Plays a role in cell protection against oxidative stress by detoxifying peroxides and as sensor of hydrogen peroxide-mediated signaling events.</text>
</comment>
<comment type="similarity">
    <text evidence="10">Belongs to the peroxiredoxin family. BCP/PrxQ subfamily.</text>
</comment>
<keyword evidence="8" id="KW-0676">Redox-active center</keyword>
<feature type="domain" description="Thioredoxin" evidence="13">
    <location>
        <begin position="2"/>
        <end position="156"/>
    </location>
</feature>
<evidence type="ECO:0000256" key="7">
    <source>
        <dbReference type="ARBA" id="ARBA00023157"/>
    </source>
</evidence>
<comment type="subunit">
    <text evidence="2">Monomer.</text>
</comment>
<dbReference type="Gene3D" id="3.40.30.10">
    <property type="entry name" value="Glutaredoxin"/>
    <property type="match status" value="1"/>
</dbReference>
<dbReference type="PROSITE" id="PS51352">
    <property type="entry name" value="THIOREDOXIN_2"/>
    <property type="match status" value="1"/>
</dbReference>
<dbReference type="CDD" id="cd03017">
    <property type="entry name" value="PRX_BCP"/>
    <property type="match status" value="1"/>
</dbReference>
<comment type="caution">
    <text evidence="14">The sequence shown here is derived from an EMBL/GenBank/DDBJ whole genome shotgun (WGS) entry which is preliminary data.</text>
</comment>
<dbReference type="Proteomes" id="UP001156836">
    <property type="component" value="Unassembled WGS sequence"/>
</dbReference>
<dbReference type="PANTHER" id="PTHR42801">
    <property type="entry name" value="THIOREDOXIN-DEPENDENT PEROXIDE REDUCTASE"/>
    <property type="match status" value="1"/>
</dbReference>
<evidence type="ECO:0000256" key="12">
    <source>
        <dbReference type="ARBA" id="ARBA00049091"/>
    </source>
</evidence>
<dbReference type="InterPro" id="IPR013766">
    <property type="entry name" value="Thioredoxin_domain"/>
</dbReference>
<evidence type="ECO:0000256" key="5">
    <source>
        <dbReference type="ARBA" id="ARBA00022862"/>
    </source>
</evidence>
<evidence type="ECO:0000313" key="15">
    <source>
        <dbReference type="Proteomes" id="UP001156836"/>
    </source>
</evidence>
<evidence type="ECO:0000256" key="1">
    <source>
        <dbReference type="ARBA" id="ARBA00003330"/>
    </source>
</evidence>
<dbReference type="InterPro" id="IPR036249">
    <property type="entry name" value="Thioredoxin-like_sf"/>
</dbReference>
<evidence type="ECO:0000256" key="11">
    <source>
        <dbReference type="ARBA" id="ARBA00042639"/>
    </source>
</evidence>
<reference evidence="15" key="1">
    <citation type="journal article" date="2019" name="Int. J. Syst. Evol. Microbiol.">
        <title>The Global Catalogue of Microorganisms (GCM) 10K type strain sequencing project: providing services to taxonomists for standard genome sequencing and annotation.</title>
        <authorList>
            <consortium name="The Broad Institute Genomics Platform"/>
            <consortium name="The Broad Institute Genome Sequencing Center for Infectious Disease"/>
            <person name="Wu L."/>
            <person name="Ma J."/>
        </authorList>
    </citation>
    <scope>NUCLEOTIDE SEQUENCE [LARGE SCALE GENOMIC DNA]</scope>
    <source>
        <strain evidence="15">NBRC 104970</strain>
    </source>
</reference>
<dbReference type="PANTHER" id="PTHR42801:SF4">
    <property type="entry name" value="AHPC_TSA FAMILY PROTEIN"/>
    <property type="match status" value="1"/>
</dbReference>
<evidence type="ECO:0000256" key="9">
    <source>
        <dbReference type="ARBA" id="ARBA00032824"/>
    </source>
</evidence>
<keyword evidence="7" id="KW-1015">Disulfide bond</keyword>
<keyword evidence="6" id="KW-0560">Oxidoreductase</keyword>
<evidence type="ECO:0000256" key="10">
    <source>
        <dbReference type="ARBA" id="ARBA00038489"/>
    </source>
</evidence>
<evidence type="ECO:0000313" key="14">
    <source>
        <dbReference type="EMBL" id="GLS04907.1"/>
    </source>
</evidence>
<organism evidence="14 15">
    <name type="scientific">Chitiniphilus shinanonensis</name>
    <dbReference type="NCBI Taxonomy" id="553088"/>
    <lineage>
        <taxon>Bacteria</taxon>
        <taxon>Pseudomonadati</taxon>
        <taxon>Pseudomonadota</taxon>
        <taxon>Betaproteobacteria</taxon>
        <taxon>Neisseriales</taxon>
        <taxon>Chitinibacteraceae</taxon>
        <taxon>Chitiniphilus</taxon>
    </lineage>
</organism>
<proteinExistence type="inferred from homology"/>
<gene>
    <name evidence="14" type="ORF">GCM10007860_20550</name>
</gene>
<evidence type="ECO:0000256" key="8">
    <source>
        <dbReference type="ARBA" id="ARBA00023284"/>
    </source>
</evidence>
<keyword evidence="15" id="KW-1185">Reference proteome</keyword>
<protein>
    <recommendedName>
        <fullName evidence="3">thioredoxin-dependent peroxiredoxin</fullName>
        <ecNumber evidence="3">1.11.1.24</ecNumber>
    </recommendedName>
    <alternativeName>
        <fullName evidence="9">Thioredoxin peroxidase</fullName>
    </alternativeName>
    <alternativeName>
        <fullName evidence="11">Thioredoxin-dependent peroxiredoxin Bcp</fullName>
    </alternativeName>
</protein>
<dbReference type="EC" id="1.11.1.24" evidence="3"/>
<dbReference type="InterPro" id="IPR000866">
    <property type="entry name" value="AhpC/TSA"/>
</dbReference>